<evidence type="ECO:0000313" key="2">
    <source>
        <dbReference type="EMBL" id="OMP13266.1"/>
    </source>
</evidence>
<protein>
    <submittedName>
        <fullName evidence="2">Uncharacterized protein</fullName>
    </submittedName>
</protein>
<feature type="compositionally biased region" description="Polar residues" evidence="1">
    <location>
        <begin position="44"/>
        <end position="57"/>
    </location>
</feature>
<sequence length="65" mass="7198">MSGIEVYTLHEDFRHDRGRRHGNGCTNNKGRGEMKPCHLAQHQAGQQSKDNLATAQAKQGFAHGI</sequence>
<accession>A0A1R3L1P5</accession>
<gene>
    <name evidence="2" type="ORF">COLO4_01978</name>
</gene>
<dbReference type="EMBL" id="AWUE01004713">
    <property type="protein sequence ID" value="OMP13266.1"/>
    <property type="molecule type" value="Genomic_DNA"/>
</dbReference>
<proteinExistence type="predicted"/>
<feature type="region of interest" description="Disordered" evidence="1">
    <location>
        <begin position="15"/>
        <end position="34"/>
    </location>
</feature>
<organism evidence="2 3">
    <name type="scientific">Corchorus olitorius</name>
    <dbReference type="NCBI Taxonomy" id="93759"/>
    <lineage>
        <taxon>Eukaryota</taxon>
        <taxon>Viridiplantae</taxon>
        <taxon>Streptophyta</taxon>
        <taxon>Embryophyta</taxon>
        <taxon>Tracheophyta</taxon>
        <taxon>Spermatophyta</taxon>
        <taxon>Magnoliopsida</taxon>
        <taxon>eudicotyledons</taxon>
        <taxon>Gunneridae</taxon>
        <taxon>Pentapetalae</taxon>
        <taxon>rosids</taxon>
        <taxon>malvids</taxon>
        <taxon>Malvales</taxon>
        <taxon>Malvaceae</taxon>
        <taxon>Grewioideae</taxon>
        <taxon>Apeibeae</taxon>
        <taxon>Corchorus</taxon>
    </lineage>
</organism>
<dbReference type="AlphaFoldDB" id="A0A1R3L1P5"/>
<comment type="caution">
    <text evidence="2">The sequence shown here is derived from an EMBL/GenBank/DDBJ whole genome shotgun (WGS) entry which is preliminary data.</text>
</comment>
<keyword evidence="3" id="KW-1185">Reference proteome</keyword>
<evidence type="ECO:0000313" key="3">
    <source>
        <dbReference type="Proteomes" id="UP000187203"/>
    </source>
</evidence>
<evidence type="ECO:0000256" key="1">
    <source>
        <dbReference type="SAM" id="MobiDB-lite"/>
    </source>
</evidence>
<feature type="region of interest" description="Disordered" evidence="1">
    <location>
        <begin position="44"/>
        <end position="65"/>
    </location>
</feature>
<name>A0A1R3L1P5_9ROSI</name>
<reference evidence="3" key="1">
    <citation type="submission" date="2013-09" db="EMBL/GenBank/DDBJ databases">
        <title>Corchorus olitorius genome sequencing.</title>
        <authorList>
            <person name="Alam M."/>
            <person name="Haque M.S."/>
            <person name="Islam M.S."/>
            <person name="Emdad E.M."/>
            <person name="Islam M.M."/>
            <person name="Ahmed B."/>
            <person name="Halim A."/>
            <person name="Hossen Q.M.M."/>
            <person name="Hossain M.Z."/>
            <person name="Ahmed R."/>
            <person name="Khan M.M."/>
            <person name="Islam R."/>
            <person name="Rashid M.M."/>
            <person name="Khan S.A."/>
            <person name="Rahman M.S."/>
            <person name="Alam M."/>
            <person name="Yahiya A.S."/>
            <person name="Khan M.S."/>
            <person name="Azam M.S."/>
            <person name="Haque T."/>
            <person name="Lashkar M.Z.H."/>
            <person name="Akhand A.I."/>
            <person name="Morshed G."/>
            <person name="Roy S."/>
            <person name="Uddin K.S."/>
            <person name="Rabeya T."/>
            <person name="Hossain A.S."/>
            <person name="Chowdhury A."/>
            <person name="Snigdha A.R."/>
            <person name="Mortoza M.S."/>
            <person name="Matin S.A."/>
            <person name="Hoque S.M.E."/>
            <person name="Islam M.K."/>
            <person name="Roy D.K."/>
            <person name="Haider R."/>
            <person name="Moosa M.M."/>
            <person name="Elias S.M."/>
            <person name="Hasan A.M."/>
            <person name="Jahan S."/>
            <person name="Shafiuddin M."/>
            <person name="Mahmood N."/>
            <person name="Shommy N.S."/>
        </authorList>
    </citation>
    <scope>NUCLEOTIDE SEQUENCE [LARGE SCALE GENOMIC DNA]</scope>
    <source>
        <strain evidence="3">cv. O-4</strain>
    </source>
</reference>
<dbReference type="Proteomes" id="UP000187203">
    <property type="component" value="Unassembled WGS sequence"/>
</dbReference>